<dbReference type="Proteomes" id="UP001058974">
    <property type="component" value="Chromosome 4"/>
</dbReference>
<dbReference type="PROSITE" id="PS50181">
    <property type="entry name" value="FBOX"/>
    <property type="match status" value="1"/>
</dbReference>
<dbReference type="InterPro" id="IPR001810">
    <property type="entry name" value="F-box_dom"/>
</dbReference>
<feature type="non-terminal residue" evidence="3">
    <location>
        <position position="1"/>
    </location>
</feature>
<evidence type="ECO:0000256" key="1">
    <source>
        <dbReference type="SAM" id="Phobius"/>
    </source>
</evidence>
<feature type="transmembrane region" description="Helical" evidence="1">
    <location>
        <begin position="182"/>
        <end position="205"/>
    </location>
</feature>
<keyword evidence="1" id="KW-1133">Transmembrane helix</keyword>
<dbReference type="EMBL" id="JAMSHJ010000004">
    <property type="protein sequence ID" value="KAI5423049.1"/>
    <property type="molecule type" value="Genomic_DNA"/>
</dbReference>
<keyword evidence="1" id="KW-0472">Membrane</keyword>
<evidence type="ECO:0000313" key="3">
    <source>
        <dbReference type="EMBL" id="KAI5423049.1"/>
    </source>
</evidence>
<dbReference type="Gramene" id="Psat04G0616200-T1">
    <property type="protein sequence ID" value="KAI5423049.1"/>
    <property type="gene ID" value="KIW84_046162"/>
</dbReference>
<dbReference type="SUPFAM" id="SSF81383">
    <property type="entry name" value="F-box domain"/>
    <property type="match status" value="1"/>
</dbReference>
<dbReference type="InterPro" id="IPR036047">
    <property type="entry name" value="F-box-like_dom_sf"/>
</dbReference>
<organism evidence="3 4">
    <name type="scientific">Pisum sativum</name>
    <name type="common">Garden pea</name>
    <name type="synonym">Lathyrus oleraceus</name>
    <dbReference type="NCBI Taxonomy" id="3888"/>
    <lineage>
        <taxon>Eukaryota</taxon>
        <taxon>Viridiplantae</taxon>
        <taxon>Streptophyta</taxon>
        <taxon>Embryophyta</taxon>
        <taxon>Tracheophyta</taxon>
        <taxon>Spermatophyta</taxon>
        <taxon>Magnoliopsida</taxon>
        <taxon>eudicotyledons</taxon>
        <taxon>Gunneridae</taxon>
        <taxon>Pentapetalae</taxon>
        <taxon>rosids</taxon>
        <taxon>fabids</taxon>
        <taxon>Fabales</taxon>
        <taxon>Fabaceae</taxon>
        <taxon>Papilionoideae</taxon>
        <taxon>50 kb inversion clade</taxon>
        <taxon>NPAAA clade</taxon>
        <taxon>Hologalegina</taxon>
        <taxon>IRL clade</taxon>
        <taxon>Fabeae</taxon>
        <taxon>Lathyrus</taxon>
    </lineage>
</organism>
<dbReference type="AlphaFoldDB" id="A0A9D4XN29"/>
<name>A0A9D4XN29_PEA</name>
<comment type="caution">
    <text evidence="3">The sequence shown here is derived from an EMBL/GenBank/DDBJ whole genome shotgun (WGS) entry which is preliminary data.</text>
</comment>
<evidence type="ECO:0000259" key="2">
    <source>
        <dbReference type="PROSITE" id="PS50181"/>
    </source>
</evidence>
<gene>
    <name evidence="3" type="ORF">KIW84_046162</name>
</gene>
<evidence type="ECO:0000313" key="4">
    <source>
        <dbReference type="Proteomes" id="UP001058974"/>
    </source>
</evidence>
<protein>
    <recommendedName>
        <fullName evidence="2">F-box domain-containing protein</fullName>
    </recommendedName>
</protein>
<proteinExistence type="predicted"/>
<dbReference type="PANTHER" id="PTHR31672:SF13">
    <property type="entry name" value="F-BOX PROTEIN CPR30-LIKE"/>
    <property type="match status" value="1"/>
</dbReference>
<keyword evidence="4" id="KW-1185">Reference proteome</keyword>
<sequence>SNCFPPSLGTKIMFSCSHSDSNCTESCKVISMPRLPEELMFVILTFVPLNCLINSARYVSKTWAAIIRSFDFSQARRAHSKHGLYVESCMSGVSSYFLEFKDDDVSGEFEKTDLRKIRNRMGKIMSSCDGILVLSNILREVYVLNPVLKSCLRIPCFPIPMQFMDHSRCQCTRVPRTAQFKLFFGDVLEILGVVWYVFYVLSIGIDNSWKEIARREVSLDQMFLFEPTYSGGNDLLWRTTDEVIVIDVDKEIIVTGYPLPDESWFASNIFMDGESPFLYCCQ</sequence>
<reference evidence="3 4" key="1">
    <citation type="journal article" date="2022" name="Nat. Genet.">
        <title>Improved pea reference genome and pan-genome highlight genomic features and evolutionary characteristics.</title>
        <authorList>
            <person name="Yang T."/>
            <person name="Liu R."/>
            <person name="Luo Y."/>
            <person name="Hu S."/>
            <person name="Wang D."/>
            <person name="Wang C."/>
            <person name="Pandey M.K."/>
            <person name="Ge S."/>
            <person name="Xu Q."/>
            <person name="Li N."/>
            <person name="Li G."/>
            <person name="Huang Y."/>
            <person name="Saxena R.K."/>
            <person name="Ji Y."/>
            <person name="Li M."/>
            <person name="Yan X."/>
            <person name="He Y."/>
            <person name="Liu Y."/>
            <person name="Wang X."/>
            <person name="Xiang C."/>
            <person name="Varshney R.K."/>
            <person name="Ding H."/>
            <person name="Gao S."/>
            <person name="Zong X."/>
        </authorList>
    </citation>
    <scope>NUCLEOTIDE SEQUENCE [LARGE SCALE GENOMIC DNA]</scope>
    <source>
        <strain evidence="3 4">cv. Zhongwan 6</strain>
    </source>
</reference>
<accession>A0A9D4XN29</accession>
<keyword evidence="1" id="KW-0812">Transmembrane</keyword>
<dbReference type="Gene3D" id="1.20.1280.50">
    <property type="match status" value="1"/>
</dbReference>
<dbReference type="PANTHER" id="PTHR31672">
    <property type="entry name" value="BNACNNG10540D PROTEIN"/>
    <property type="match status" value="1"/>
</dbReference>
<feature type="domain" description="F-box" evidence="2">
    <location>
        <begin position="29"/>
        <end position="77"/>
    </location>
</feature>
<dbReference type="InterPro" id="IPR050796">
    <property type="entry name" value="SCF_F-box_component"/>
</dbReference>
<dbReference type="Pfam" id="PF00646">
    <property type="entry name" value="F-box"/>
    <property type="match status" value="1"/>
</dbReference>